<evidence type="ECO:0000313" key="2">
    <source>
        <dbReference type="EMBL" id="CAG09289.1"/>
    </source>
</evidence>
<reference evidence="2" key="2">
    <citation type="submission" date="2004-02" db="EMBL/GenBank/DDBJ databases">
        <authorList>
            <consortium name="Genoscope"/>
            <consortium name="Whitehead Institute Centre for Genome Research"/>
        </authorList>
    </citation>
    <scope>NUCLEOTIDE SEQUENCE</scope>
</reference>
<name>Q4RQP3_TETNG</name>
<dbReference type="KEGG" id="tng:GSTEN00030520G001"/>
<comment type="caution">
    <text evidence="2">The sequence shown here is derived from an EMBL/GenBank/DDBJ whole genome shotgun (WGS) entry which is preliminary data.</text>
</comment>
<evidence type="ECO:0000256" key="1">
    <source>
        <dbReference type="SAM" id="MobiDB-lite"/>
    </source>
</evidence>
<dbReference type="EMBL" id="CAAE01015004">
    <property type="protein sequence ID" value="CAG09289.1"/>
    <property type="molecule type" value="Genomic_DNA"/>
</dbReference>
<dbReference type="AlphaFoldDB" id="Q4RQP3"/>
<protein>
    <submittedName>
        <fullName evidence="2">(spotted green pufferfish) hypothetical protein</fullName>
    </submittedName>
</protein>
<sequence>MGSTQMEDTSFGFSGSFFSEKKSADPKASSCPEFVFNQQEQREDFQFDFSSTSPQKDNKDSRFPFSFNF</sequence>
<organism evidence="2">
    <name type="scientific">Tetraodon nigroviridis</name>
    <name type="common">Spotted green pufferfish</name>
    <name type="synonym">Chelonodon nigroviridis</name>
    <dbReference type="NCBI Taxonomy" id="99883"/>
    <lineage>
        <taxon>Eukaryota</taxon>
        <taxon>Metazoa</taxon>
        <taxon>Chordata</taxon>
        <taxon>Craniata</taxon>
        <taxon>Vertebrata</taxon>
        <taxon>Euteleostomi</taxon>
        <taxon>Actinopterygii</taxon>
        <taxon>Neopterygii</taxon>
        <taxon>Teleostei</taxon>
        <taxon>Neoteleostei</taxon>
        <taxon>Acanthomorphata</taxon>
        <taxon>Eupercaria</taxon>
        <taxon>Tetraodontiformes</taxon>
        <taxon>Tetradontoidea</taxon>
        <taxon>Tetraodontidae</taxon>
        <taxon>Tetraodon</taxon>
    </lineage>
</organism>
<accession>Q4RQP3</accession>
<feature type="region of interest" description="Disordered" evidence="1">
    <location>
        <begin position="46"/>
        <end position="69"/>
    </location>
</feature>
<proteinExistence type="predicted"/>
<gene>
    <name evidence="2" type="ORF">GSTENG00030520001</name>
</gene>
<reference evidence="2" key="1">
    <citation type="journal article" date="2004" name="Nature">
        <title>Genome duplication in the teleost fish Tetraodon nigroviridis reveals the early vertebrate proto-karyotype.</title>
        <authorList>
            <person name="Jaillon O."/>
            <person name="Aury J.-M."/>
            <person name="Brunet F."/>
            <person name="Petit J.-L."/>
            <person name="Stange-Thomann N."/>
            <person name="Mauceli E."/>
            <person name="Bouneau L."/>
            <person name="Fischer C."/>
            <person name="Ozouf-Costaz C."/>
            <person name="Bernot A."/>
            <person name="Nicaud S."/>
            <person name="Jaffe D."/>
            <person name="Fisher S."/>
            <person name="Lutfalla G."/>
            <person name="Dossat C."/>
            <person name="Segurens B."/>
            <person name="Dasilva C."/>
            <person name="Salanoubat M."/>
            <person name="Levy M."/>
            <person name="Boudet N."/>
            <person name="Castellano S."/>
            <person name="Anthouard V."/>
            <person name="Jubin C."/>
            <person name="Castelli V."/>
            <person name="Katinka M."/>
            <person name="Vacherie B."/>
            <person name="Biemont C."/>
            <person name="Skalli Z."/>
            <person name="Cattolico L."/>
            <person name="Poulain J."/>
            <person name="De Berardinis V."/>
            <person name="Cruaud C."/>
            <person name="Duprat S."/>
            <person name="Brottier P."/>
            <person name="Coutanceau J.-P."/>
            <person name="Gouzy J."/>
            <person name="Parra G."/>
            <person name="Lardier G."/>
            <person name="Chapple C."/>
            <person name="McKernan K.J."/>
            <person name="McEwan P."/>
            <person name="Bosak S."/>
            <person name="Kellis M."/>
            <person name="Volff J.-N."/>
            <person name="Guigo R."/>
            <person name="Zody M.C."/>
            <person name="Mesirov J."/>
            <person name="Lindblad-Toh K."/>
            <person name="Birren B."/>
            <person name="Nusbaum C."/>
            <person name="Kahn D."/>
            <person name="Robinson-Rechavi M."/>
            <person name="Laudet V."/>
            <person name="Schachter V."/>
            <person name="Quetier F."/>
            <person name="Saurin W."/>
            <person name="Scarpelli C."/>
            <person name="Wincker P."/>
            <person name="Lander E.S."/>
            <person name="Weissenbach J."/>
            <person name="Roest Crollius H."/>
        </authorList>
    </citation>
    <scope>NUCLEOTIDE SEQUENCE [LARGE SCALE GENOMIC DNA]</scope>
</reference>